<feature type="domain" description="Thiamine pyrophosphate enzyme TPP-binding" evidence="5">
    <location>
        <begin position="422"/>
        <end position="560"/>
    </location>
</feature>
<comment type="caution">
    <text evidence="7">The sequence shown here is derived from an EMBL/GenBank/DDBJ whole genome shotgun (WGS) entry which is preliminary data.</text>
</comment>
<dbReference type="Gene3D" id="3.40.50.970">
    <property type="match status" value="2"/>
</dbReference>
<evidence type="ECO:0000259" key="4">
    <source>
        <dbReference type="Pfam" id="PF00205"/>
    </source>
</evidence>
<feature type="domain" description="Thiamine pyrophosphate enzyme N-terminal TPP-binding" evidence="6">
    <location>
        <begin position="7"/>
        <end position="118"/>
    </location>
</feature>
<gene>
    <name evidence="7" type="ORF">BDD41_1866</name>
</gene>
<evidence type="ECO:0000256" key="3">
    <source>
        <dbReference type="RuleBase" id="RU362132"/>
    </source>
</evidence>
<sequence>MEKKMITVSQGIARLLEQMGTEFVFGLNGHGNWGLLDALVYETNIECIGARMEDQAVELADGVWRYKRGGALPIVTTSVGPGNANIMPAIATAYYESIGMLALVGVGATHWFDRGGIEEAYRDGPEDFAGAIRGICKRAVMATRPDTTIDMFLRAYKTALTGRPGPVVMAIPFDIQHALIPEDSLPDPRPYMEVHRPAADPAGIARAIELMKKAERPLVVFGSGVANSGAHQALIDFAEATGTPVVATSAGKAQFPETHRLSAGVMGRAGTLDGNHMARRSDLIIGVGTHFTDIDTGGWTLFDIPGNAKLVHIDIDENELGRAYPTDVALNSDARLALEALTLAAKDAGITENAAWTTELATERDKFNEAVAPLRTSNISPLHYARVCEDVSQVIAELEPETTVTFDTGHMLSYGPPFVRASSRNVFHSSFMHRMGWSASCAIGASMASGGKPAVALLGDGAFIMRSTVMLTAVEQKLPVIAVVFDNKSLQIEREAMFKIYGRESLCDYRKKGENDLWGPDFAKMAEGMGCVGVTVTKAEDFKPAFEAAMKSGMPTVISVATEIETPQYRSAWYPYPKDFSATWKPGQVPGAENHGFEMPTFAKDGE</sequence>
<dbReference type="InterPro" id="IPR029035">
    <property type="entry name" value="DHS-like_NAD/FAD-binding_dom"/>
</dbReference>
<evidence type="ECO:0000259" key="6">
    <source>
        <dbReference type="Pfam" id="PF02776"/>
    </source>
</evidence>
<dbReference type="AlphaFoldDB" id="A0A3D9XSJ6"/>
<dbReference type="EMBL" id="QTUJ01000001">
    <property type="protein sequence ID" value="REF73316.1"/>
    <property type="molecule type" value="Genomic_DNA"/>
</dbReference>
<dbReference type="Pfam" id="PF02776">
    <property type="entry name" value="TPP_enzyme_N"/>
    <property type="match status" value="1"/>
</dbReference>
<organism evidence="7 8">
    <name type="scientific">Paracoccus versutus</name>
    <name type="common">Thiobacillus versutus</name>
    <dbReference type="NCBI Taxonomy" id="34007"/>
    <lineage>
        <taxon>Bacteria</taxon>
        <taxon>Pseudomonadati</taxon>
        <taxon>Pseudomonadota</taxon>
        <taxon>Alphaproteobacteria</taxon>
        <taxon>Rhodobacterales</taxon>
        <taxon>Paracoccaceae</taxon>
        <taxon>Paracoccus</taxon>
    </lineage>
</organism>
<evidence type="ECO:0000256" key="2">
    <source>
        <dbReference type="ARBA" id="ARBA00023052"/>
    </source>
</evidence>
<dbReference type="SUPFAM" id="SSF52467">
    <property type="entry name" value="DHS-like NAD/FAD-binding domain"/>
    <property type="match status" value="1"/>
</dbReference>
<dbReference type="Proteomes" id="UP000256941">
    <property type="component" value="Unassembled WGS sequence"/>
</dbReference>
<evidence type="ECO:0000313" key="7">
    <source>
        <dbReference type="EMBL" id="REF73316.1"/>
    </source>
</evidence>
<protein>
    <submittedName>
        <fullName evidence="7">Acetolactate synthase-1/2/3 large subunit</fullName>
    </submittedName>
</protein>
<name>A0A3D9XSJ6_PARVE</name>
<dbReference type="PANTHER" id="PTHR18968">
    <property type="entry name" value="THIAMINE PYROPHOSPHATE ENZYMES"/>
    <property type="match status" value="1"/>
</dbReference>
<reference evidence="7 8" key="1">
    <citation type="submission" date="2018-08" db="EMBL/GenBank/DDBJ databases">
        <title>Genomic Encyclopedia of Archaeal and Bacterial Type Strains, Phase II (KMG-II): from individual species to whole genera.</title>
        <authorList>
            <person name="Goeker M."/>
        </authorList>
    </citation>
    <scope>NUCLEOTIDE SEQUENCE [LARGE SCALE GENOMIC DNA]</scope>
    <source>
        <strain evidence="7 8">DSM 17099</strain>
    </source>
</reference>
<evidence type="ECO:0000259" key="5">
    <source>
        <dbReference type="Pfam" id="PF02775"/>
    </source>
</evidence>
<dbReference type="Gene3D" id="3.40.50.1220">
    <property type="entry name" value="TPP-binding domain"/>
    <property type="match status" value="1"/>
</dbReference>
<dbReference type="InterPro" id="IPR011766">
    <property type="entry name" value="TPP_enzyme_TPP-bd"/>
</dbReference>
<evidence type="ECO:0000256" key="1">
    <source>
        <dbReference type="ARBA" id="ARBA00007812"/>
    </source>
</evidence>
<dbReference type="GO" id="GO:0050660">
    <property type="term" value="F:flavin adenine dinucleotide binding"/>
    <property type="evidence" value="ECO:0007669"/>
    <property type="project" value="TreeGrafter"/>
</dbReference>
<dbReference type="InterPro" id="IPR012000">
    <property type="entry name" value="Thiamin_PyroP_enz_cen_dom"/>
</dbReference>
<feature type="domain" description="Thiamine pyrophosphate enzyme central" evidence="4">
    <location>
        <begin position="204"/>
        <end position="341"/>
    </location>
</feature>
<dbReference type="InterPro" id="IPR029061">
    <property type="entry name" value="THDP-binding"/>
</dbReference>
<comment type="similarity">
    <text evidence="1 3">Belongs to the TPP enzyme family.</text>
</comment>
<evidence type="ECO:0000313" key="8">
    <source>
        <dbReference type="Proteomes" id="UP000256941"/>
    </source>
</evidence>
<dbReference type="InterPro" id="IPR012001">
    <property type="entry name" value="Thiamin_PyroP_enz_TPP-bd_dom"/>
</dbReference>
<dbReference type="GO" id="GO:0000287">
    <property type="term" value="F:magnesium ion binding"/>
    <property type="evidence" value="ECO:0007669"/>
    <property type="project" value="InterPro"/>
</dbReference>
<dbReference type="GO" id="GO:0030976">
    <property type="term" value="F:thiamine pyrophosphate binding"/>
    <property type="evidence" value="ECO:0007669"/>
    <property type="project" value="InterPro"/>
</dbReference>
<dbReference type="GO" id="GO:0005948">
    <property type="term" value="C:acetolactate synthase complex"/>
    <property type="evidence" value="ECO:0007669"/>
    <property type="project" value="TreeGrafter"/>
</dbReference>
<dbReference type="GO" id="GO:0003984">
    <property type="term" value="F:acetolactate synthase activity"/>
    <property type="evidence" value="ECO:0007669"/>
    <property type="project" value="TreeGrafter"/>
</dbReference>
<dbReference type="CDD" id="cd07035">
    <property type="entry name" value="TPP_PYR_POX_like"/>
    <property type="match status" value="1"/>
</dbReference>
<accession>A0A3D9XSJ6</accession>
<dbReference type="SUPFAM" id="SSF52518">
    <property type="entry name" value="Thiamin diphosphate-binding fold (THDP-binding)"/>
    <property type="match status" value="2"/>
</dbReference>
<dbReference type="GO" id="GO:0009099">
    <property type="term" value="P:L-valine biosynthetic process"/>
    <property type="evidence" value="ECO:0007669"/>
    <property type="project" value="TreeGrafter"/>
</dbReference>
<dbReference type="PANTHER" id="PTHR18968:SF9">
    <property type="entry name" value="3D-(3,5_4)-TRIHYDROXYCYCLOHEXANE-1,2-DIONE HYDROLASE"/>
    <property type="match status" value="1"/>
</dbReference>
<dbReference type="InterPro" id="IPR045229">
    <property type="entry name" value="TPP_enz"/>
</dbReference>
<keyword evidence="2 3" id="KW-0786">Thiamine pyrophosphate</keyword>
<dbReference type="CDD" id="cd00568">
    <property type="entry name" value="TPP_enzymes"/>
    <property type="match status" value="1"/>
</dbReference>
<proteinExistence type="inferred from homology"/>
<dbReference type="GO" id="GO:0009097">
    <property type="term" value="P:isoleucine biosynthetic process"/>
    <property type="evidence" value="ECO:0007669"/>
    <property type="project" value="TreeGrafter"/>
</dbReference>
<dbReference type="RefSeq" id="WP_166435449.1">
    <property type="nucleotide sequence ID" value="NZ_CP038196.1"/>
</dbReference>
<dbReference type="Pfam" id="PF00205">
    <property type="entry name" value="TPP_enzyme_M"/>
    <property type="match status" value="1"/>
</dbReference>
<dbReference type="Pfam" id="PF02775">
    <property type="entry name" value="TPP_enzyme_C"/>
    <property type="match status" value="1"/>
</dbReference>